<keyword evidence="3" id="KW-1185">Reference proteome</keyword>
<reference evidence="2 3" key="1">
    <citation type="submission" date="2024-07" db="EMBL/GenBank/DDBJ databases">
        <authorList>
            <person name="Thanompreechachai J."/>
            <person name="Duangmal K."/>
        </authorList>
    </citation>
    <scope>NUCLEOTIDE SEQUENCE [LARGE SCALE GENOMIC DNA]</scope>
    <source>
        <strain evidence="2 3">KCTC 19886</strain>
    </source>
</reference>
<dbReference type="RefSeq" id="WP_367636052.1">
    <property type="nucleotide sequence ID" value="NZ_JBFNQN010000001.1"/>
</dbReference>
<evidence type="ECO:0000313" key="2">
    <source>
        <dbReference type="EMBL" id="MEW9263472.1"/>
    </source>
</evidence>
<comment type="caution">
    <text evidence="2">The sequence shown here is derived from an EMBL/GenBank/DDBJ whole genome shotgun (WGS) entry which is preliminary data.</text>
</comment>
<gene>
    <name evidence="2" type="ORF">AB1207_01805</name>
</gene>
<name>A0ABV3P2I3_9ACTN</name>
<dbReference type="EMBL" id="JBFNQN010000001">
    <property type="protein sequence ID" value="MEW9263472.1"/>
    <property type="molecule type" value="Genomic_DNA"/>
</dbReference>
<accession>A0ABV3P2I3</accession>
<sequence length="145" mass="15201">MPTTFDVPAGVPRPLTTAALDLLARCEDELIAALRTDDVAERYVHAHLAALRAGAAIVAVHGRPARGRRSGGPRSVWEMLPALDPGLQEWADRFAATAAVRSAVEAGRTGVVDAAAADDLLAHAEQFHRVVEVTLGLSALQPLAG</sequence>
<proteinExistence type="predicted"/>
<dbReference type="Pfam" id="PF18726">
    <property type="entry name" value="HEPN_SAV_6107"/>
    <property type="match status" value="1"/>
</dbReference>
<evidence type="ECO:0000259" key="1">
    <source>
        <dbReference type="Pfam" id="PF18726"/>
    </source>
</evidence>
<dbReference type="Proteomes" id="UP001555826">
    <property type="component" value="Unassembled WGS sequence"/>
</dbReference>
<evidence type="ECO:0000313" key="3">
    <source>
        <dbReference type="Proteomes" id="UP001555826"/>
    </source>
</evidence>
<organism evidence="2 3">
    <name type="scientific">Kineococcus endophyticus</name>
    <dbReference type="NCBI Taxonomy" id="1181883"/>
    <lineage>
        <taxon>Bacteria</taxon>
        <taxon>Bacillati</taxon>
        <taxon>Actinomycetota</taxon>
        <taxon>Actinomycetes</taxon>
        <taxon>Kineosporiales</taxon>
        <taxon>Kineosporiaceae</taxon>
        <taxon>Kineococcus</taxon>
    </lineage>
</organism>
<protein>
    <submittedName>
        <fullName evidence="2">SAV_6107 family HEPN domain-containing protein</fullName>
    </submittedName>
</protein>
<feature type="domain" description="SAV-6107-like HEPN" evidence="1">
    <location>
        <begin position="33"/>
        <end position="132"/>
    </location>
</feature>
<dbReference type="InterPro" id="IPR040891">
    <property type="entry name" value="HEPN_SAV_6107"/>
</dbReference>